<reference evidence="1" key="1">
    <citation type="journal article" date="2013" name="Genetics">
        <title>The draft genome and transcriptome of Panagrellus redivivus are shaped by the harsh demands of a free-living lifestyle.</title>
        <authorList>
            <person name="Srinivasan J."/>
            <person name="Dillman A.R."/>
            <person name="Macchietto M.G."/>
            <person name="Heikkinen L."/>
            <person name="Lakso M."/>
            <person name="Fracchia K.M."/>
            <person name="Antoshechkin I."/>
            <person name="Mortazavi A."/>
            <person name="Wong G."/>
            <person name="Sternberg P.W."/>
        </authorList>
    </citation>
    <scope>NUCLEOTIDE SEQUENCE [LARGE SCALE GENOMIC DNA]</scope>
    <source>
        <strain evidence="1">MT8872</strain>
    </source>
</reference>
<keyword evidence="1" id="KW-1185">Reference proteome</keyword>
<dbReference type="Proteomes" id="UP000492821">
    <property type="component" value="Unassembled WGS sequence"/>
</dbReference>
<accession>A0A7E4ZSZ5</accession>
<protein>
    <submittedName>
        <fullName evidence="2">F-box domain-containing protein</fullName>
    </submittedName>
</protein>
<dbReference type="AlphaFoldDB" id="A0A7E4ZSZ5"/>
<reference evidence="2" key="2">
    <citation type="submission" date="2020-10" db="UniProtKB">
        <authorList>
            <consortium name="WormBaseParasite"/>
        </authorList>
    </citation>
    <scope>IDENTIFICATION</scope>
</reference>
<evidence type="ECO:0000313" key="1">
    <source>
        <dbReference type="Proteomes" id="UP000492821"/>
    </source>
</evidence>
<organism evidence="1 2">
    <name type="scientific">Panagrellus redivivus</name>
    <name type="common">Microworm</name>
    <dbReference type="NCBI Taxonomy" id="6233"/>
    <lineage>
        <taxon>Eukaryota</taxon>
        <taxon>Metazoa</taxon>
        <taxon>Ecdysozoa</taxon>
        <taxon>Nematoda</taxon>
        <taxon>Chromadorea</taxon>
        <taxon>Rhabditida</taxon>
        <taxon>Tylenchina</taxon>
        <taxon>Panagrolaimomorpha</taxon>
        <taxon>Panagrolaimoidea</taxon>
        <taxon>Panagrolaimidae</taxon>
        <taxon>Panagrellus</taxon>
    </lineage>
</organism>
<name>A0A7E4ZSZ5_PANRE</name>
<proteinExistence type="predicted"/>
<dbReference type="WBParaSite" id="Pan_g15678.t1">
    <property type="protein sequence ID" value="Pan_g15678.t1"/>
    <property type="gene ID" value="Pan_g15678"/>
</dbReference>
<evidence type="ECO:0000313" key="2">
    <source>
        <dbReference type="WBParaSite" id="Pan_g15678.t1"/>
    </source>
</evidence>
<sequence>MPYPILTLPYPFARRLRQLLDPFELELLQHAAGNAVTSELKPIVVSHKGDRAVFEQVFEHFPNPIPVYKLKLHCDQITLNISKKDQKLIKCEIVEFSELSNSTLENFNLDQLMVNVVRITFRKCHISNAFLEKVSKIVLHPRGLDMGYCTNIDEDVKFSTILKIFPYVNCVAIGTSYFGWLDDLVSTGRQLDIVEVLHNNFEEMFSFRPDELYEFVTKQCPEFYMHLYVKTNDIAETVDKIKPYIDPRFDTDVRGYAKIYVTVTLHHIWTGCYSKIYYYKNMQKKK</sequence>